<accession>A0A318PUT4</accession>
<dbReference type="GO" id="GO:0016020">
    <property type="term" value="C:membrane"/>
    <property type="evidence" value="ECO:0007669"/>
    <property type="project" value="UniProtKB-SubCell"/>
</dbReference>
<proteinExistence type="inferred from homology"/>
<dbReference type="Gene3D" id="3.90.550.10">
    <property type="entry name" value="Spore Coat Polysaccharide Biosynthesis Protein SpsA, Chain A"/>
    <property type="match status" value="1"/>
</dbReference>
<keyword evidence="4" id="KW-0808">Transferase</keyword>
<keyword evidence="6 8" id="KW-1133">Transmembrane helix</keyword>
<dbReference type="GO" id="GO:0009247">
    <property type="term" value="P:glycolipid biosynthetic process"/>
    <property type="evidence" value="ECO:0007669"/>
    <property type="project" value="TreeGrafter"/>
</dbReference>
<dbReference type="EMBL" id="NKUF01000019">
    <property type="protein sequence ID" value="PYD62938.1"/>
    <property type="molecule type" value="Genomic_DNA"/>
</dbReference>
<feature type="transmembrane region" description="Helical" evidence="8">
    <location>
        <begin position="339"/>
        <end position="361"/>
    </location>
</feature>
<evidence type="ECO:0000313" key="12">
    <source>
        <dbReference type="Proteomes" id="UP000248301"/>
    </source>
</evidence>
<dbReference type="InterPro" id="IPR039528">
    <property type="entry name" value="DPM1-like"/>
</dbReference>
<evidence type="ECO:0000256" key="6">
    <source>
        <dbReference type="ARBA" id="ARBA00022989"/>
    </source>
</evidence>
<comment type="similarity">
    <text evidence="2">Belongs to the glycosyltransferase 2 family.</text>
</comment>
<dbReference type="CDD" id="cd06442">
    <property type="entry name" value="DPM1_like"/>
    <property type="match status" value="1"/>
</dbReference>
<feature type="transmembrane region" description="Helical" evidence="8">
    <location>
        <begin position="301"/>
        <end position="319"/>
    </location>
</feature>
<keyword evidence="3" id="KW-0328">Glycosyltransferase</keyword>
<evidence type="ECO:0000259" key="9">
    <source>
        <dbReference type="Pfam" id="PF00535"/>
    </source>
</evidence>
<sequence>MACRKDGHLCRGLVLRTDGQGSVGPEAVGRESCRPPRVSIVVPCYNERDNVRPMVEALDHALAGRAWEVIFVDDSSPDGTIDVVRDLAAHDARVRGILRLGRRGLSSAVIEGILSSSAGIVAVMDGDMQHDERCLGQLLDAIETGGNDIAIGSRHVAGGDAGGLANSWRRMLSDAGIRVARRFMPVKVSDPMSGFFAIRRTLFTATAPHLSGTGFKILIDIVMSAPVPMRVAEIPFVFRSRAAGESKLDSVVLIQFAAMMLDRLCRGYLPVRFISFCFVGLLGIGVNLVVLSVLLECGADFSLGQVVGTYVSMIVNFWLNNRLTYRDFRLKGAALVRGLCLFVLICSIGALANVGVAQMILSSGPRHWTSASVAGAAIAAVWNYAVSSTLIWKIR</sequence>
<evidence type="ECO:0000256" key="4">
    <source>
        <dbReference type="ARBA" id="ARBA00022679"/>
    </source>
</evidence>
<keyword evidence="5 8" id="KW-0812">Transmembrane</keyword>
<evidence type="ECO:0000313" key="11">
    <source>
        <dbReference type="EMBL" id="PYD62938.1"/>
    </source>
</evidence>
<name>A0A318PUT4_9PROT</name>
<dbReference type="OrthoDB" id="9811222at2"/>
<dbReference type="AlphaFoldDB" id="A0A318PUT4"/>
<evidence type="ECO:0000259" key="10">
    <source>
        <dbReference type="Pfam" id="PF04138"/>
    </source>
</evidence>
<dbReference type="PANTHER" id="PTHR43398">
    <property type="entry name" value="DOLICHOL-PHOSPHATE MANNOSYLTRANSFERASE SUBUNIT 1"/>
    <property type="match status" value="1"/>
</dbReference>
<evidence type="ECO:0000256" key="3">
    <source>
        <dbReference type="ARBA" id="ARBA00022676"/>
    </source>
</evidence>
<keyword evidence="7 8" id="KW-0472">Membrane</keyword>
<dbReference type="GO" id="GO:0004582">
    <property type="term" value="F:dolichyl-phosphate beta-D-mannosyltransferase activity"/>
    <property type="evidence" value="ECO:0007669"/>
    <property type="project" value="InterPro"/>
</dbReference>
<feature type="domain" description="Glycosyltransferase 2-like" evidence="9">
    <location>
        <begin position="39"/>
        <end position="203"/>
    </location>
</feature>
<dbReference type="Pfam" id="PF00535">
    <property type="entry name" value="Glycos_transf_2"/>
    <property type="match status" value="1"/>
</dbReference>
<dbReference type="InterPro" id="IPR007267">
    <property type="entry name" value="GtrA_DPMS_TM"/>
</dbReference>
<gene>
    <name evidence="11" type="ORF">CFR72_09575</name>
</gene>
<dbReference type="GO" id="GO:0000271">
    <property type="term" value="P:polysaccharide biosynthetic process"/>
    <property type="evidence" value="ECO:0007669"/>
    <property type="project" value="InterPro"/>
</dbReference>
<dbReference type="SUPFAM" id="SSF53448">
    <property type="entry name" value="Nucleotide-diphospho-sugar transferases"/>
    <property type="match status" value="1"/>
</dbReference>
<comment type="subcellular location">
    <subcellularLocation>
        <location evidence="1">Membrane</location>
        <topology evidence="1">Multi-pass membrane protein</topology>
    </subcellularLocation>
</comment>
<dbReference type="InterPro" id="IPR029044">
    <property type="entry name" value="Nucleotide-diphossugar_trans"/>
</dbReference>
<feature type="domain" description="GtrA/DPMS transmembrane" evidence="10">
    <location>
        <begin position="276"/>
        <end position="392"/>
    </location>
</feature>
<evidence type="ECO:0000256" key="2">
    <source>
        <dbReference type="ARBA" id="ARBA00006739"/>
    </source>
</evidence>
<evidence type="ECO:0000256" key="7">
    <source>
        <dbReference type="ARBA" id="ARBA00023136"/>
    </source>
</evidence>
<dbReference type="PANTHER" id="PTHR43398:SF1">
    <property type="entry name" value="DOLICHOL-PHOSPHATE MANNOSYLTRANSFERASE SUBUNIT 1"/>
    <property type="match status" value="1"/>
</dbReference>
<reference evidence="11 12" key="1">
    <citation type="submission" date="2017-07" db="EMBL/GenBank/DDBJ databases">
        <title>A draft genome sequence of Gluconacetobacter entanii LTH 4560.</title>
        <authorList>
            <person name="Skraban J."/>
            <person name="Cleenwerck I."/>
            <person name="Vandamme P."/>
            <person name="Trcek J."/>
        </authorList>
    </citation>
    <scope>NUCLEOTIDE SEQUENCE [LARGE SCALE GENOMIC DNA]</scope>
    <source>
        <strain evidence="11 12">LTH 4560</strain>
    </source>
</reference>
<organism evidence="11 12">
    <name type="scientific">Gluconacetobacter entanii</name>
    <dbReference type="NCBI Taxonomy" id="108528"/>
    <lineage>
        <taxon>Bacteria</taxon>
        <taxon>Pseudomonadati</taxon>
        <taxon>Pseudomonadota</taxon>
        <taxon>Alphaproteobacteria</taxon>
        <taxon>Acetobacterales</taxon>
        <taxon>Acetobacteraceae</taxon>
        <taxon>Gluconacetobacter</taxon>
    </lineage>
</organism>
<evidence type="ECO:0000256" key="1">
    <source>
        <dbReference type="ARBA" id="ARBA00004141"/>
    </source>
</evidence>
<comment type="caution">
    <text evidence="11">The sequence shown here is derived from an EMBL/GenBank/DDBJ whole genome shotgun (WGS) entry which is preliminary data.</text>
</comment>
<evidence type="ECO:0000256" key="8">
    <source>
        <dbReference type="SAM" id="Phobius"/>
    </source>
</evidence>
<feature type="transmembrane region" description="Helical" evidence="8">
    <location>
        <begin position="373"/>
        <end position="392"/>
    </location>
</feature>
<dbReference type="Proteomes" id="UP000248301">
    <property type="component" value="Unassembled WGS sequence"/>
</dbReference>
<protein>
    <submittedName>
        <fullName evidence="11">Dolichol monophosphate mannose synthase</fullName>
    </submittedName>
</protein>
<evidence type="ECO:0000256" key="5">
    <source>
        <dbReference type="ARBA" id="ARBA00022692"/>
    </source>
</evidence>
<dbReference type="InterPro" id="IPR001173">
    <property type="entry name" value="Glyco_trans_2-like"/>
</dbReference>
<feature type="transmembrane region" description="Helical" evidence="8">
    <location>
        <begin position="273"/>
        <end position="295"/>
    </location>
</feature>
<dbReference type="Pfam" id="PF04138">
    <property type="entry name" value="GtrA_DPMS_TM"/>
    <property type="match status" value="1"/>
</dbReference>